<dbReference type="NCBIfam" id="NF003359">
    <property type="entry name" value="PRK04424.1"/>
    <property type="match status" value="1"/>
</dbReference>
<keyword evidence="8" id="KW-0804">Transcription</keyword>
<evidence type="ECO:0000313" key="10">
    <source>
        <dbReference type="EMBL" id="OUM88400.1"/>
    </source>
</evidence>
<evidence type="ECO:0000256" key="4">
    <source>
        <dbReference type="ARBA" id="ARBA00023015"/>
    </source>
</evidence>
<reference evidence="11" key="1">
    <citation type="submission" date="2016-06" db="EMBL/GenBank/DDBJ databases">
        <authorList>
            <person name="Nascimento L."/>
            <person name="Pereira R.V."/>
            <person name="Martins L.F."/>
            <person name="Quaggio R.B."/>
            <person name="Silva A.M."/>
            <person name="Setubal J.C."/>
        </authorList>
    </citation>
    <scope>NUCLEOTIDE SEQUENCE [LARGE SCALE GENOMIC DNA]</scope>
</reference>
<dbReference type="GO" id="GO:0003677">
    <property type="term" value="F:DNA binding"/>
    <property type="evidence" value="ECO:0007669"/>
    <property type="project" value="UniProtKB-KW"/>
</dbReference>
<dbReference type="GO" id="GO:0045717">
    <property type="term" value="P:negative regulation of fatty acid biosynthetic process"/>
    <property type="evidence" value="ECO:0007669"/>
    <property type="project" value="InterPro"/>
</dbReference>
<dbReference type="InterPro" id="IPR036388">
    <property type="entry name" value="WH-like_DNA-bd_sf"/>
</dbReference>
<keyword evidence="5" id="KW-0443">Lipid metabolism</keyword>
<dbReference type="Gene3D" id="3.10.129.10">
    <property type="entry name" value="Hotdog Thioesterase"/>
    <property type="match status" value="1"/>
</dbReference>
<name>A0A1Y3PM45_9BACI</name>
<evidence type="ECO:0000259" key="9">
    <source>
        <dbReference type="Pfam" id="PF03061"/>
    </source>
</evidence>
<dbReference type="Gene3D" id="1.10.10.10">
    <property type="entry name" value="Winged helix-like DNA-binding domain superfamily/Winged helix DNA-binding domain"/>
    <property type="match status" value="1"/>
</dbReference>
<dbReference type="Proteomes" id="UP000196475">
    <property type="component" value="Unassembled WGS sequence"/>
</dbReference>
<dbReference type="InterPro" id="IPR029069">
    <property type="entry name" value="HotDog_dom_sf"/>
</dbReference>
<comment type="caution">
    <text evidence="10">The sequence shown here is derived from an EMBL/GenBank/DDBJ whole genome shotgun (WGS) entry which is preliminary data.</text>
</comment>
<keyword evidence="3" id="KW-0276">Fatty acid metabolism</keyword>
<proteinExistence type="predicted"/>
<dbReference type="GO" id="GO:0045892">
    <property type="term" value="P:negative regulation of DNA-templated transcription"/>
    <property type="evidence" value="ECO:0007669"/>
    <property type="project" value="InterPro"/>
</dbReference>
<dbReference type="SUPFAM" id="SSF54637">
    <property type="entry name" value="Thioesterase/thiol ester dehydrase-isomerase"/>
    <property type="match status" value="1"/>
</dbReference>
<evidence type="ECO:0000256" key="8">
    <source>
        <dbReference type="ARBA" id="ARBA00023163"/>
    </source>
</evidence>
<evidence type="ECO:0000256" key="7">
    <source>
        <dbReference type="ARBA" id="ARBA00023160"/>
    </source>
</evidence>
<evidence type="ECO:0000256" key="2">
    <source>
        <dbReference type="ARBA" id="ARBA00022516"/>
    </source>
</evidence>
<dbReference type="GO" id="GO:0003700">
    <property type="term" value="F:DNA-binding transcription factor activity"/>
    <property type="evidence" value="ECO:0007669"/>
    <property type="project" value="InterPro"/>
</dbReference>
<evidence type="ECO:0000256" key="5">
    <source>
        <dbReference type="ARBA" id="ARBA00023098"/>
    </source>
</evidence>
<dbReference type="InterPro" id="IPR017275">
    <property type="entry name" value="Transcription_factor_FapR"/>
</dbReference>
<dbReference type="PIRSF" id="PIRSF037733">
    <property type="entry name" value="Transcription_factor_FapR"/>
    <property type="match status" value="1"/>
</dbReference>
<dbReference type="CDD" id="cd03440">
    <property type="entry name" value="hot_dog"/>
    <property type="match status" value="1"/>
</dbReference>
<keyword evidence="6" id="KW-0238">DNA-binding</keyword>
<dbReference type="AlphaFoldDB" id="A0A1Y3PM45"/>
<dbReference type="Pfam" id="PF03061">
    <property type="entry name" value="4HBT"/>
    <property type="match status" value="1"/>
</dbReference>
<evidence type="ECO:0000256" key="3">
    <source>
        <dbReference type="ARBA" id="ARBA00022832"/>
    </source>
</evidence>
<evidence type="ECO:0000313" key="11">
    <source>
        <dbReference type="Proteomes" id="UP000196475"/>
    </source>
</evidence>
<sequence>MVSRISRRAKEQRQRQVSEIIKQNPFVTDKLLARMLGVSVQTIRLDRAALKIPELRERMKQLARGDDKVRSMETQEVIGQIVDLQLDRGGISLLDVEEHHVFKKTKIARGHHIFAQANSLAIAVIDAELALTATAKLRFVRPVRKGERLVAKAQVVQSTGSRSKVKVETYSGEDLVFEGEFWVYRGTQPS</sequence>
<gene>
    <name evidence="10" type="ORF">BAA01_08005</name>
</gene>
<dbReference type="EMBL" id="LZRT01000062">
    <property type="protein sequence ID" value="OUM88400.1"/>
    <property type="molecule type" value="Genomic_DNA"/>
</dbReference>
<evidence type="ECO:0000256" key="6">
    <source>
        <dbReference type="ARBA" id="ARBA00023125"/>
    </source>
</evidence>
<keyword evidence="4" id="KW-0805">Transcription regulation</keyword>
<keyword evidence="2" id="KW-0444">Lipid biosynthesis</keyword>
<accession>A0A1Y3PM45</accession>
<dbReference type="InterPro" id="IPR006683">
    <property type="entry name" value="Thioestr_dom"/>
</dbReference>
<organism evidence="10 11">
    <name type="scientific">Bacillus thermozeamaize</name>
    <dbReference type="NCBI Taxonomy" id="230954"/>
    <lineage>
        <taxon>Bacteria</taxon>
        <taxon>Bacillati</taxon>
        <taxon>Bacillota</taxon>
        <taxon>Bacilli</taxon>
        <taxon>Bacillales</taxon>
        <taxon>Bacillaceae</taxon>
        <taxon>Bacillus</taxon>
    </lineage>
</organism>
<protein>
    <submittedName>
        <fullName evidence="10">Fatty acid biosynthesis transcriptional regulator</fullName>
    </submittedName>
</protein>
<keyword evidence="7" id="KW-0275">Fatty acid biosynthesis</keyword>
<feature type="domain" description="Thioesterase" evidence="9">
    <location>
        <begin position="123"/>
        <end position="175"/>
    </location>
</feature>
<evidence type="ECO:0000256" key="1">
    <source>
        <dbReference type="ARBA" id="ARBA00022491"/>
    </source>
</evidence>
<dbReference type="GO" id="GO:0006633">
    <property type="term" value="P:fatty acid biosynthetic process"/>
    <property type="evidence" value="ECO:0007669"/>
    <property type="project" value="UniProtKB-KW"/>
</dbReference>
<keyword evidence="1" id="KW-0678">Repressor</keyword>